<dbReference type="Proteomes" id="UP000267368">
    <property type="component" value="Unassembled WGS sequence"/>
</dbReference>
<sequence>MAFAGGIRVTTVIKGQPTSAEVRQALKAEGRPVVLACSLGKDSLAAWIALERDGIEVVPVYFWSIPRLPMVEESIAKIEAVFGVRIHQYPHPRWFRTLNNCVYQSPDHCGIIDAAGLVEMTYEDERPLILEDLGLPPDTWECDGVRACDNPYRRASLTRHGLMKKTTRKASVIADWTKKECMDAIAERGIGLPPDYELFGRSFDGLDMRFMKPLRENRPEDFEIVRKWYPFIKADELRWEHYGL</sequence>
<evidence type="ECO:0000313" key="2">
    <source>
        <dbReference type="Proteomes" id="UP000267368"/>
    </source>
</evidence>
<dbReference type="Gene3D" id="3.40.50.620">
    <property type="entry name" value="HUPs"/>
    <property type="match status" value="1"/>
</dbReference>
<reference evidence="2" key="1">
    <citation type="submission" date="2018-05" db="EMBL/GenBank/DDBJ databases">
        <title>Genome Sequencing of selected type strains of the family Eggerthellaceae.</title>
        <authorList>
            <person name="Danylec N."/>
            <person name="Stoll D.A."/>
            <person name="Doetsch A."/>
            <person name="Huch M."/>
        </authorList>
    </citation>
    <scope>NUCLEOTIDE SEQUENCE [LARGE SCALE GENOMIC DNA]</scope>
    <source>
        <strain evidence="2">DSM 17537</strain>
    </source>
</reference>
<dbReference type="EMBL" id="QICB01000002">
    <property type="protein sequence ID" value="RNL20822.1"/>
    <property type="molecule type" value="Genomic_DNA"/>
</dbReference>
<protein>
    <submittedName>
        <fullName evidence="1">Phosphoadenosine phosphosulfate reductase</fullName>
    </submittedName>
</protein>
<comment type="caution">
    <text evidence="1">The sequence shown here is derived from an EMBL/GenBank/DDBJ whole genome shotgun (WGS) entry which is preliminary data.</text>
</comment>
<keyword evidence="2" id="KW-1185">Reference proteome</keyword>
<dbReference type="SUPFAM" id="SSF52402">
    <property type="entry name" value="Adenine nucleotide alpha hydrolases-like"/>
    <property type="match status" value="1"/>
</dbReference>
<dbReference type="AlphaFoldDB" id="A0A3N0AG82"/>
<organism evidence="1 2">
    <name type="scientific">Slackia faecicanis</name>
    <dbReference type="NCBI Taxonomy" id="255723"/>
    <lineage>
        <taxon>Bacteria</taxon>
        <taxon>Bacillati</taxon>
        <taxon>Actinomycetota</taxon>
        <taxon>Coriobacteriia</taxon>
        <taxon>Eggerthellales</taxon>
        <taxon>Eggerthellaceae</taxon>
        <taxon>Slackia</taxon>
    </lineage>
</organism>
<dbReference type="InterPro" id="IPR014729">
    <property type="entry name" value="Rossmann-like_a/b/a_fold"/>
</dbReference>
<gene>
    <name evidence="1" type="ORF">DMP07_04390</name>
</gene>
<evidence type="ECO:0000313" key="1">
    <source>
        <dbReference type="EMBL" id="RNL20822.1"/>
    </source>
</evidence>
<proteinExistence type="predicted"/>
<accession>A0A3N0AG82</accession>
<name>A0A3N0AG82_9ACTN</name>